<dbReference type="Pfam" id="PF00085">
    <property type="entry name" value="Thioredoxin"/>
    <property type="match status" value="1"/>
</dbReference>
<keyword evidence="4" id="KW-1015">Disulfide bond</keyword>
<dbReference type="PROSITE" id="PS00194">
    <property type="entry name" value="THIOREDOXIN_1"/>
    <property type="match status" value="1"/>
</dbReference>
<dbReference type="InterPro" id="IPR013766">
    <property type="entry name" value="Thioredoxin_domain"/>
</dbReference>
<evidence type="ECO:0000259" key="8">
    <source>
        <dbReference type="PROSITE" id="PS51352"/>
    </source>
</evidence>
<keyword evidence="10" id="KW-1185">Reference proteome</keyword>
<evidence type="ECO:0000313" key="9">
    <source>
        <dbReference type="EMBL" id="MEP0817465.1"/>
    </source>
</evidence>
<evidence type="ECO:0000256" key="4">
    <source>
        <dbReference type="ARBA" id="ARBA00023157"/>
    </source>
</evidence>
<dbReference type="SUPFAM" id="SSF52833">
    <property type="entry name" value="Thioredoxin-like"/>
    <property type="match status" value="1"/>
</dbReference>
<keyword evidence="5" id="KW-0676">Redox-active center</keyword>
<accession>A0ABV0J6P9</accession>
<dbReference type="PROSITE" id="PS51352">
    <property type="entry name" value="THIOREDOXIN_2"/>
    <property type="match status" value="1"/>
</dbReference>
<keyword evidence="3" id="KW-0249">Electron transport</keyword>
<comment type="caution">
    <text evidence="9">The sequence shown here is derived from an EMBL/GenBank/DDBJ whole genome shotgun (WGS) entry which is preliminary data.</text>
</comment>
<dbReference type="PANTHER" id="PTHR45663">
    <property type="entry name" value="GEO12009P1"/>
    <property type="match status" value="1"/>
</dbReference>
<dbReference type="Gene3D" id="3.40.30.10">
    <property type="entry name" value="Glutaredoxin"/>
    <property type="match status" value="1"/>
</dbReference>
<dbReference type="EMBL" id="JAMPKM010000005">
    <property type="protein sequence ID" value="MEP0817465.1"/>
    <property type="molecule type" value="Genomic_DNA"/>
</dbReference>
<feature type="domain" description="Thioredoxin" evidence="8">
    <location>
        <begin position="1"/>
        <end position="111"/>
    </location>
</feature>
<comment type="similarity">
    <text evidence="1 7">Belongs to the thioredoxin family.</text>
</comment>
<dbReference type="InterPro" id="IPR005746">
    <property type="entry name" value="Thioredoxin"/>
</dbReference>
<dbReference type="PANTHER" id="PTHR45663:SF11">
    <property type="entry name" value="GEO12009P1"/>
    <property type="match status" value="1"/>
</dbReference>
<proteinExistence type="inferred from homology"/>
<reference evidence="9 10" key="1">
    <citation type="submission" date="2022-04" db="EMBL/GenBank/DDBJ databases">
        <title>Positive selection, recombination, and allopatry shape intraspecific diversity of widespread and dominant cyanobacteria.</title>
        <authorList>
            <person name="Wei J."/>
            <person name="Shu W."/>
            <person name="Hu C."/>
        </authorList>
    </citation>
    <scope>NUCLEOTIDE SEQUENCE [LARGE SCALE GENOMIC DNA]</scope>
    <source>
        <strain evidence="9 10">GB2-A4</strain>
    </source>
</reference>
<name>A0ABV0J6P9_9CYAN</name>
<sequence length="120" mass="13357">MSDHYQSIKLTDENFDSEVLASSMPVLVDFWAPWCGPCRMLSPIVEELAAEFEGQAKVAKLNVDDYEQLATKYNISAIPTLIFFQDGHAVDQVSGVVRMQVLADKLNALLRRDRASHSAA</sequence>
<dbReference type="InterPro" id="IPR036249">
    <property type="entry name" value="Thioredoxin-like_sf"/>
</dbReference>
<evidence type="ECO:0000256" key="3">
    <source>
        <dbReference type="ARBA" id="ARBA00022982"/>
    </source>
</evidence>
<protein>
    <recommendedName>
        <fullName evidence="6 7">Thioredoxin</fullName>
    </recommendedName>
</protein>
<dbReference type="PIRSF" id="PIRSF000077">
    <property type="entry name" value="Thioredoxin"/>
    <property type="match status" value="1"/>
</dbReference>
<evidence type="ECO:0000256" key="2">
    <source>
        <dbReference type="ARBA" id="ARBA00022448"/>
    </source>
</evidence>
<gene>
    <name evidence="9" type="primary">trxA</name>
    <name evidence="9" type="ORF">NC998_10195</name>
</gene>
<dbReference type="CDD" id="cd02947">
    <property type="entry name" value="TRX_family"/>
    <property type="match status" value="1"/>
</dbReference>
<keyword evidence="2" id="KW-0813">Transport</keyword>
<evidence type="ECO:0000313" key="10">
    <source>
        <dbReference type="Proteomes" id="UP001464891"/>
    </source>
</evidence>
<dbReference type="InterPro" id="IPR017937">
    <property type="entry name" value="Thioredoxin_CS"/>
</dbReference>
<evidence type="ECO:0000256" key="1">
    <source>
        <dbReference type="ARBA" id="ARBA00008987"/>
    </source>
</evidence>
<dbReference type="PRINTS" id="PR00421">
    <property type="entry name" value="THIOREDOXIN"/>
</dbReference>
<dbReference type="Proteomes" id="UP001464891">
    <property type="component" value="Unassembled WGS sequence"/>
</dbReference>
<organism evidence="9 10">
    <name type="scientific">Trichocoleus desertorum GB2-A4</name>
    <dbReference type="NCBI Taxonomy" id="2933944"/>
    <lineage>
        <taxon>Bacteria</taxon>
        <taxon>Bacillati</taxon>
        <taxon>Cyanobacteriota</taxon>
        <taxon>Cyanophyceae</taxon>
        <taxon>Leptolyngbyales</taxon>
        <taxon>Trichocoleusaceae</taxon>
        <taxon>Trichocoleus</taxon>
    </lineage>
</organism>
<dbReference type="NCBIfam" id="TIGR01068">
    <property type="entry name" value="thioredoxin"/>
    <property type="match status" value="1"/>
</dbReference>
<evidence type="ECO:0000256" key="7">
    <source>
        <dbReference type="PIRNR" id="PIRNR000077"/>
    </source>
</evidence>
<evidence type="ECO:0000256" key="5">
    <source>
        <dbReference type="ARBA" id="ARBA00023284"/>
    </source>
</evidence>
<dbReference type="RefSeq" id="WP_190435462.1">
    <property type="nucleotide sequence ID" value="NZ_JAMPKM010000005.1"/>
</dbReference>
<evidence type="ECO:0000256" key="6">
    <source>
        <dbReference type="NCBIfam" id="TIGR01068"/>
    </source>
</evidence>